<dbReference type="Pfam" id="PF13365">
    <property type="entry name" value="Trypsin_2"/>
    <property type="match status" value="1"/>
</dbReference>
<name>A0AAE9N8Y5_9BRAD</name>
<evidence type="ECO:0000313" key="2">
    <source>
        <dbReference type="Proteomes" id="UP001058872"/>
    </source>
</evidence>
<sequence>MAGCAIGRRYAQASRVSMRILSFLFTTVMFCGSPTMADVVGVTSNVLKRVVRIEVNGGSGTAFTLDVDGHHYLITAKHVIASVKGPEGSIQVCVDGGKCVDTPVTVLRCSDPVDIAVLVPKRVLTVTIALPADSAGMVLGQDVYFVGYPYADPLLNTITPALENIGFVRKAVWSAQTRKDEAITMYFDGRNNSGFSGSPIVFLEQGKPGYDFKVAGVVSGYRTDYTEVVTPTPILEKDVTDEDRALDRIKRGTDGKLYKLVPTGKWVPGNTGIVIGYDIKHAVELIRKTEQKGPEAKR</sequence>
<dbReference type="EMBL" id="CP028989">
    <property type="protein sequence ID" value="UUO67207.1"/>
    <property type="molecule type" value="Genomic_DNA"/>
</dbReference>
<dbReference type="InterPro" id="IPR009003">
    <property type="entry name" value="Peptidase_S1_PA"/>
</dbReference>
<dbReference type="SUPFAM" id="SSF50494">
    <property type="entry name" value="Trypsin-like serine proteases"/>
    <property type="match status" value="1"/>
</dbReference>
<accession>A0AAE9N8Y5</accession>
<dbReference type="Proteomes" id="UP001058872">
    <property type="component" value="Chromosome"/>
</dbReference>
<dbReference type="Gene3D" id="2.40.10.120">
    <property type="match status" value="1"/>
</dbReference>
<protein>
    <recommendedName>
        <fullName evidence="3">Trypsin-like peptidase domain-containing protein</fullName>
    </recommendedName>
</protein>
<evidence type="ECO:0008006" key="3">
    <source>
        <dbReference type="Google" id="ProtNLM"/>
    </source>
</evidence>
<evidence type="ECO:0000313" key="1">
    <source>
        <dbReference type="EMBL" id="UUO67207.1"/>
    </source>
</evidence>
<reference evidence="1" key="1">
    <citation type="submission" date="2018-04" db="EMBL/GenBank/DDBJ databases">
        <title>Genomes of Endosymbiotic and Endophytic Bradyrhizobium Publication status.</title>
        <authorList>
            <person name="Guha S."/>
            <person name="Jorrin B."/>
            <person name="Sarkar M."/>
            <person name="Poole P.S."/>
            <person name="DasGupta M."/>
        </authorList>
    </citation>
    <scope>NUCLEOTIDE SEQUENCE</scope>
    <source>
        <strain evidence="1">WBOS16</strain>
    </source>
</reference>
<organism evidence="1 2">
    <name type="scientific">Bradyrhizobium betae</name>
    <dbReference type="NCBI Taxonomy" id="244734"/>
    <lineage>
        <taxon>Bacteria</taxon>
        <taxon>Pseudomonadati</taxon>
        <taxon>Pseudomonadota</taxon>
        <taxon>Alphaproteobacteria</taxon>
        <taxon>Hyphomicrobiales</taxon>
        <taxon>Nitrobacteraceae</taxon>
        <taxon>Bradyrhizobium</taxon>
    </lineage>
</organism>
<proteinExistence type="predicted"/>
<gene>
    <name evidence="1" type="ORF">DCM83_19700</name>
</gene>
<dbReference type="AlphaFoldDB" id="A0AAE9N8Y5"/>